<feature type="signal peptide" evidence="1">
    <location>
        <begin position="1"/>
        <end position="22"/>
    </location>
</feature>
<dbReference type="Pfam" id="PF20388">
    <property type="entry name" value="DUF6683"/>
    <property type="match status" value="1"/>
</dbReference>
<organism evidence="2 3">
    <name type="scientific">Pseudochrobactrum saccharolyticum</name>
    <dbReference type="NCBI Taxonomy" id="354352"/>
    <lineage>
        <taxon>Bacteria</taxon>
        <taxon>Pseudomonadati</taxon>
        <taxon>Pseudomonadota</taxon>
        <taxon>Alphaproteobacteria</taxon>
        <taxon>Hyphomicrobiales</taxon>
        <taxon>Brucellaceae</taxon>
        <taxon>Pseudochrobactrum</taxon>
    </lineage>
</organism>
<feature type="chain" id="PRO_5031079674" evidence="1">
    <location>
        <begin position="23"/>
        <end position="237"/>
    </location>
</feature>
<dbReference type="EMBL" id="JACHIL010000001">
    <property type="protein sequence ID" value="MBB5089896.1"/>
    <property type="molecule type" value="Genomic_DNA"/>
</dbReference>
<dbReference type="InterPro" id="IPR046505">
    <property type="entry name" value="DUF6683"/>
</dbReference>
<name>A0A7W8ENI3_9HYPH</name>
<accession>A0A7W8ENI3</accession>
<dbReference type="RefSeq" id="WP_151158525.1">
    <property type="nucleotide sequence ID" value="NZ_JACHIL010000001.1"/>
</dbReference>
<sequence>MSSKRLCWAVILFLGVPNSGMAQDYLFQNFAASDALGQMHQSMRDNMMPSARERPAPQRKSKQRAVSTTYRVSPAVSLRVQRQFTDFVEKTSGRQAGQQVREIFRKRNPVASWVSIVKADGFRSGDVVDAVAAYLILNWMMANGSDNNQQQASAVRQQIRQALSNNPGFSRLGNDERQALAETSMLNFLVQHAAYIDALKRGDKVMIRRLSDAAVARFQNQMNMNLREVKITATGFR</sequence>
<protein>
    <submittedName>
        <fullName evidence="2">Plasmid stabilization system protein ParE</fullName>
    </submittedName>
</protein>
<keyword evidence="3" id="KW-1185">Reference proteome</keyword>
<evidence type="ECO:0000256" key="1">
    <source>
        <dbReference type="SAM" id="SignalP"/>
    </source>
</evidence>
<evidence type="ECO:0000313" key="2">
    <source>
        <dbReference type="EMBL" id="MBB5089896.1"/>
    </source>
</evidence>
<gene>
    <name evidence="2" type="ORF">HNQ68_000408</name>
</gene>
<dbReference type="Proteomes" id="UP000531231">
    <property type="component" value="Unassembled WGS sequence"/>
</dbReference>
<dbReference type="AlphaFoldDB" id="A0A7W8ENI3"/>
<comment type="caution">
    <text evidence="2">The sequence shown here is derived from an EMBL/GenBank/DDBJ whole genome shotgun (WGS) entry which is preliminary data.</text>
</comment>
<evidence type="ECO:0000313" key="3">
    <source>
        <dbReference type="Proteomes" id="UP000531231"/>
    </source>
</evidence>
<keyword evidence="1" id="KW-0732">Signal</keyword>
<reference evidence="2 3" key="1">
    <citation type="submission" date="2020-08" db="EMBL/GenBank/DDBJ databases">
        <title>Genomic Encyclopedia of Type Strains, Phase IV (KMG-IV): sequencing the most valuable type-strain genomes for metagenomic binning, comparative biology and taxonomic classification.</title>
        <authorList>
            <person name="Goeker M."/>
        </authorList>
    </citation>
    <scope>NUCLEOTIDE SEQUENCE [LARGE SCALE GENOMIC DNA]</scope>
    <source>
        <strain evidence="2 3">DSM 25620</strain>
    </source>
</reference>
<proteinExistence type="predicted"/>